<evidence type="ECO:0000313" key="3">
    <source>
        <dbReference type="Proteomes" id="UP000632289"/>
    </source>
</evidence>
<keyword evidence="1" id="KW-0732">Signal</keyword>
<accession>A0A927EZK4</accession>
<organism evidence="2 3">
    <name type="scientific">Streptomyces chumphonensis</name>
    <dbReference type="NCBI Taxonomy" id="1214925"/>
    <lineage>
        <taxon>Bacteria</taxon>
        <taxon>Bacillati</taxon>
        <taxon>Actinomycetota</taxon>
        <taxon>Actinomycetes</taxon>
        <taxon>Kitasatosporales</taxon>
        <taxon>Streptomycetaceae</taxon>
        <taxon>Streptomyces</taxon>
    </lineage>
</organism>
<dbReference type="Proteomes" id="UP000632289">
    <property type="component" value="Unassembled WGS sequence"/>
</dbReference>
<proteinExistence type="predicted"/>
<dbReference type="Gene3D" id="2.30.30.40">
    <property type="entry name" value="SH3 Domains"/>
    <property type="match status" value="1"/>
</dbReference>
<comment type="caution">
    <text evidence="2">The sequence shown here is derived from an EMBL/GenBank/DDBJ whole genome shotgun (WGS) entry which is preliminary data.</text>
</comment>
<protein>
    <submittedName>
        <fullName evidence="2">SH3 domain-containing protein</fullName>
    </submittedName>
</protein>
<sequence>MRTMLKTTAAVGAAILLGLGATSAHAADASQHAATPAPTKAQTTPVTVLNTQVHAWLRVHVRAEPNTSSEILSHVAPGYTYPAICWTYGETVTLEGYTNNKWVLIDRTWPKQNGYVTAIALSGDDTGGVSEKC</sequence>
<feature type="signal peptide" evidence="1">
    <location>
        <begin position="1"/>
        <end position="26"/>
    </location>
</feature>
<keyword evidence="3" id="KW-1185">Reference proteome</keyword>
<dbReference type="AlphaFoldDB" id="A0A927EZK4"/>
<dbReference type="EMBL" id="JACXYU010000003">
    <property type="protein sequence ID" value="MBD3931534.1"/>
    <property type="molecule type" value="Genomic_DNA"/>
</dbReference>
<evidence type="ECO:0000256" key="1">
    <source>
        <dbReference type="SAM" id="SignalP"/>
    </source>
</evidence>
<dbReference type="RefSeq" id="WP_191208844.1">
    <property type="nucleotide sequence ID" value="NZ_BAABKL010000018.1"/>
</dbReference>
<evidence type="ECO:0000313" key="2">
    <source>
        <dbReference type="EMBL" id="MBD3931534.1"/>
    </source>
</evidence>
<name>A0A927EZK4_9ACTN</name>
<gene>
    <name evidence="2" type="ORF">IF129_08145</name>
</gene>
<reference evidence="2" key="1">
    <citation type="submission" date="2020-09" db="EMBL/GenBank/DDBJ databases">
        <title>Secondary metabolite and genome analysis of marine Streptomyces chumphonensis KK1-2T.</title>
        <authorList>
            <person name="Phongsopitanun W."/>
            <person name="Kanchanasin P."/>
            <person name="Pittayakhajonwut P."/>
            <person name="Suwanborirux K."/>
            <person name="Tanasupawat S."/>
        </authorList>
    </citation>
    <scope>NUCLEOTIDE SEQUENCE</scope>
    <source>
        <strain evidence="2">KK1-2</strain>
    </source>
</reference>
<feature type="chain" id="PRO_5037978210" evidence="1">
    <location>
        <begin position="27"/>
        <end position="133"/>
    </location>
</feature>